<evidence type="ECO:0000256" key="2">
    <source>
        <dbReference type="ARBA" id="ARBA00007749"/>
    </source>
</evidence>
<dbReference type="PANTHER" id="PTHR42978">
    <property type="entry name" value="QUORUM-QUENCHING LACTONASE YTNP-RELATED-RELATED"/>
    <property type="match status" value="1"/>
</dbReference>
<evidence type="ECO:0000259" key="6">
    <source>
        <dbReference type="SMART" id="SM00849"/>
    </source>
</evidence>
<keyword evidence="4" id="KW-0378">Hydrolase</keyword>
<evidence type="ECO:0000256" key="1">
    <source>
        <dbReference type="ARBA" id="ARBA00001947"/>
    </source>
</evidence>
<dbReference type="GO" id="GO:0046872">
    <property type="term" value="F:metal ion binding"/>
    <property type="evidence" value="ECO:0007669"/>
    <property type="project" value="UniProtKB-KW"/>
</dbReference>
<gene>
    <name evidence="7" type="ORF">METZ01_LOCUS246552</name>
</gene>
<name>A0A382I2A8_9ZZZZ</name>
<dbReference type="SUPFAM" id="SSF56281">
    <property type="entry name" value="Metallo-hydrolase/oxidoreductase"/>
    <property type="match status" value="1"/>
</dbReference>
<dbReference type="Gene3D" id="3.60.15.10">
    <property type="entry name" value="Ribonuclease Z/Hydroxyacylglutathione hydrolase-like"/>
    <property type="match status" value="1"/>
</dbReference>
<dbReference type="GO" id="GO:0016787">
    <property type="term" value="F:hydrolase activity"/>
    <property type="evidence" value="ECO:0007669"/>
    <property type="project" value="UniProtKB-KW"/>
</dbReference>
<dbReference type="InterPro" id="IPR001279">
    <property type="entry name" value="Metallo-B-lactamas"/>
</dbReference>
<feature type="non-terminal residue" evidence="7">
    <location>
        <position position="220"/>
    </location>
</feature>
<evidence type="ECO:0000313" key="7">
    <source>
        <dbReference type="EMBL" id="SVB93698.1"/>
    </source>
</evidence>
<organism evidence="7">
    <name type="scientific">marine metagenome</name>
    <dbReference type="NCBI Taxonomy" id="408172"/>
    <lineage>
        <taxon>unclassified sequences</taxon>
        <taxon>metagenomes</taxon>
        <taxon>ecological metagenomes</taxon>
    </lineage>
</organism>
<sequence>MEQKDKDIFEQTTKFNTGIKLYMFQTGTIKTKIKFIKMNQGEEPFEIPVPWFLIKHPKGDIIIDGGMPIETAIDKHKHWGSVIEAYDPVMKKSEWCRDQIKTVNTNPEDIKYVIQTHLHLDHSGAIGHFPNATHITQRLEYDYAFNPDWFSQPAYIREDFDKPNIRWKFLQGRKTDFYDVHGDGVIKIIFTPGHTPGHQSVLVNLPKTGHMLFTGDACYT</sequence>
<dbReference type="AlphaFoldDB" id="A0A382I2A8"/>
<dbReference type="CDD" id="cd07729">
    <property type="entry name" value="AHL_lactonase_MBL-fold"/>
    <property type="match status" value="1"/>
</dbReference>
<keyword evidence="5" id="KW-0862">Zinc</keyword>
<feature type="domain" description="Metallo-beta-lactamase" evidence="6">
    <location>
        <begin position="48"/>
        <end position="220"/>
    </location>
</feature>
<dbReference type="PANTHER" id="PTHR42978:SF2">
    <property type="entry name" value="102 KBASES UNSTABLE REGION: FROM 1 TO 119443"/>
    <property type="match status" value="1"/>
</dbReference>
<dbReference type="InterPro" id="IPR051013">
    <property type="entry name" value="MBL_superfamily_lactonases"/>
</dbReference>
<comment type="cofactor">
    <cofactor evidence="1">
        <name>Zn(2+)</name>
        <dbReference type="ChEBI" id="CHEBI:29105"/>
    </cofactor>
</comment>
<dbReference type="EMBL" id="UINC01064743">
    <property type="protein sequence ID" value="SVB93698.1"/>
    <property type="molecule type" value="Genomic_DNA"/>
</dbReference>
<proteinExistence type="inferred from homology"/>
<dbReference type="Pfam" id="PF00753">
    <property type="entry name" value="Lactamase_B"/>
    <property type="match status" value="1"/>
</dbReference>
<comment type="similarity">
    <text evidence="2">Belongs to the metallo-beta-lactamase superfamily.</text>
</comment>
<dbReference type="InterPro" id="IPR036866">
    <property type="entry name" value="RibonucZ/Hydroxyglut_hydro"/>
</dbReference>
<accession>A0A382I2A8</accession>
<keyword evidence="3" id="KW-0479">Metal-binding</keyword>
<protein>
    <recommendedName>
        <fullName evidence="6">Metallo-beta-lactamase domain-containing protein</fullName>
    </recommendedName>
</protein>
<reference evidence="7" key="1">
    <citation type="submission" date="2018-05" db="EMBL/GenBank/DDBJ databases">
        <authorList>
            <person name="Lanie J.A."/>
            <person name="Ng W.-L."/>
            <person name="Kazmierczak K.M."/>
            <person name="Andrzejewski T.M."/>
            <person name="Davidsen T.M."/>
            <person name="Wayne K.J."/>
            <person name="Tettelin H."/>
            <person name="Glass J.I."/>
            <person name="Rusch D."/>
            <person name="Podicherti R."/>
            <person name="Tsui H.-C.T."/>
            <person name="Winkler M.E."/>
        </authorList>
    </citation>
    <scope>NUCLEOTIDE SEQUENCE</scope>
</reference>
<dbReference type="SMART" id="SM00849">
    <property type="entry name" value="Lactamase_B"/>
    <property type="match status" value="1"/>
</dbReference>
<evidence type="ECO:0000256" key="5">
    <source>
        <dbReference type="ARBA" id="ARBA00022833"/>
    </source>
</evidence>
<evidence type="ECO:0000256" key="3">
    <source>
        <dbReference type="ARBA" id="ARBA00022723"/>
    </source>
</evidence>
<evidence type="ECO:0000256" key="4">
    <source>
        <dbReference type="ARBA" id="ARBA00022801"/>
    </source>
</evidence>